<evidence type="ECO:0000313" key="2">
    <source>
        <dbReference type="Proteomes" id="UP001302602"/>
    </source>
</evidence>
<accession>A0AAN6TSV4</accession>
<proteinExistence type="predicted"/>
<dbReference type="GeneID" id="87830534"/>
<sequence length="77" mass="8455">MGRKGRDAGRALAMQEINARESGARASKASAYLDGSCRHKASCDGHHPRSGQLAHTRSILLQREQELDDRNGRSTRP</sequence>
<reference evidence="1" key="1">
    <citation type="journal article" date="2023" name="Mol. Phylogenet. Evol.">
        <title>Genome-scale phylogeny and comparative genomics of the fungal order Sordariales.</title>
        <authorList>
            <person name="Hensen N."/>
            <person name="Bonometti L."/>
            <person name="Westerberg I."/>
            <person name="Brannstrom I.O."/>
            <person name="Guillou S."/>
            <person name="Cros-Aarteil S."/>
            <person name="Calhoun S."/>
            <person name="Haridas S."/>
            <person name="Kuo A."/>
            <person name="Mondo S."/>
            <person name="Pangilinan J."/>
            <person name="Riley R."/>
            <person name="LaButti K."/>
            <person name="Andreopoulos B."/>
            <person name="Lipzen A."/>
            <person name="Chen C."/>
            <person name="Yan M."/>
            <person name="Daum C."/>
            <person name="Ng V."/>
            <person name="Clum A."/>
            <person name="Steindorff A."/>
            <person name="Ohm R.A."/>
            <person name="Martin F."/>
            <person name="Silar P."/>
            <person name="Natvig D.O."/>
            <person name="Lalanne C."/>
            <person name="Gautier V."/>
            <person name="Ament-Velasquez S.L."/>
            <person name="Kruys A."/>
            <person name="Hutchinson M.I."/>
            <person name="Powell A.J."/>
            <person name="Barry K."/>
            <person name="Miller A.N."/>
            <person name="Grigoriev I.V."/>
            <person name="Debuchy R."/>
            <person name="Gladieux P."/>
            <person name="Hiltunen Thoren M."/>
            <person name="Johannesson H."/>
        </authorList>
    </citation>
    <scope>NUCLEOTIDE SEQUENCE</scope>
    <source>
        <strain evidence="1">CBS 731.68</strain>
    </source>
</reference>
<reference evidence="1" key="2">
    <citation type="submission" date="2023-05" db="EMBL/GenBank/DDBJ databases">
        <authorList>
            <consortium name="Lawrence Berkeley National Laboratory"/>
            <person name="Steindorff A."/>
            <person name="Hensen N."/>
            <person name="Bonometti L."/>
            <person name="Westerberg I."/>
            <person name="Brannstrom I.O."/>
            <person name="Guillou S."/>
            <person name="Cros-Aarteil S."/>
            <person name="Calhoun S."/>
            <person name="Haridas S."/>
            <person name="Kuo A."/>
            <person name="Mondo S."/>
            <person name="Pangilinan J."/>
            <person name="Riley R."/>
            <person name="Labutti K."/>
            <person name="Andreopoulos B."/>
            <person name="Lipzen A."/>
            <person name="Chen C."/>
            <person name="Yanf M."/>
            <person name="Daum C."/>
            <person name="Ng V."/>
            <person name="Clum A."/>
            <person name="Ohm R."/>
            <person name="Martin F."/>
            <person name="Silar P."/>
            <person name="Natvig D."/>
            <person name="Lalanne C."/>
            <person name="Gautier V."/>
            <person name="Ament-Velasquez S.L."/>
            <person name="Kruys A."/>
            <person name="Hutchinson M.I."/>
            <person name="Powell A.J."/>
            <person name="Barry K."/>
            <person name="Miller A.N."/>
            <person name="Grigoriev I.V."/>
            <person name="Debuchy R."/>
            <person name="Gladieux P."/>
            <person name="Thoren M.H."/>
            <person name="Johannesson H."/>
        </authorList>
    </citation>
    <scope>NUCLEOTIDE SEQUENCE</scope>
    <source>
        <strain evidence="1">CBS 731.68</strain>
    </source>
</reference>
<dbReference type="EMBL" id="MU853242">
    <property type="protein sequence ID" value="KAK4120049.1"/>
    <property type="molecule type" value="Genomic_DNA"/>
</dbReference>
<evidence type="ECO:0000313" key="1">
    <source>
        <dbReference type="EMBL" id="KAK4120049.1"/>
    </source>
</evidence>
<dbReference type="AlphaFoldDB" id="A0AAN6TSV4"/>
<keyword evidence="2" id="KW-1185">Reference proteome</keyword>
<protein>
    <submittedName>
        <fullName evidence="1">Uncharacterized protein</fullName>
    </submittedName>
</protein>
<dbReference type="Proteomes" id="UP001302602">
    <property type="component" value="Unassembled WGS sequence"/>
</dbReference>
<name>A0AAN6TSV4_9PEZI</name>
<dbReference type="RefSeq" id="XP_062643821.1">
    <property type="nucleotide sequence ID" value="XM_062793765.1"/>
</dbReference>
<gene>
    <name evidence="1" type="ORF">N657DRAFT_649631</name>
</gene>
<comment type="caution">
    <text evidence="1">The sequence shown here is derived from an EMBL/GenBank/DDBJ whole genome shotgun (WGS) entry which is preliminary data.</text>
</comment>
<organism evidence="1 2">
    <name type="scientific">Parathielavia appendiculata</name>
    <dbReference type="NCBI Taxonomy" id="2587402"/>
    <lineage>
        <taxon>Eukaryota</taxon>
        <taxon>Fungi</taxon>
        <taxon>Dikarya</taxon>
        <taxon>Ascomycota</taxon>
        <taxon>Pezizomycotina</taxon>
        <taxon>Sordariomycetes</taxon>
        <taxon>Sordariomycetidae</taxon>
        <taxon>Sordariales</taxon>
        <taxon>Chaetomiaceae</taxon>
        <taxon>Parathielavia</taxon>
    </lineage>
</organism>